<dbReference type="EMBL" id="BBXM02000005">
    <property type="protein sequence ID" value="GIC90507.1"/>
    <property type="molecule type" value="Genomic_DNA"/>
</dbReference>
<evidence type="ECO:0000313" key="4">
    <source>
        <dbReference type="Proteomes" id="UP000036893"/>
    </source>
</evidence>
<dbReference type="PANTHER" id="PTHR42749:SF1">
    <property type="entry name" value="CELL SHAPE-DETERMINING PROTEIN MREB"/>
    <property type="match status" value="1"/>
</dbReference>
<keyword evidence="2" id="KW-0067">ATP-binding</keyword>
<evidence type="ECO:0000256" key="1">
    <source>
        <dbReference type="ARBA" id="ARBA00022741"/>
    </source>
</evidence>
<evidence type="ECO:0008006" key="5">
    <source>
        <dbReference type="Google" id="ProtNLM"/>
    </source>
</evidence>
<dbReference type="InterPro" id="IPR043129">
    <property type="entry name" value="ATPase_NBD"/>
</dbReference>
<dbReference type="Gene3D" id="3.90.640.10">
    <property type="entry name" value="Actin, Chain A, domain 4"/>
    <property type="match status" value="1"/>
</dbReference>
<dbReference type="GO" id="GO:0005524">
    <property type="term" value="F:ATP binding"/>
    <property type="evidence" value="ECO:0007669"/>
    <property type="project" value="UniProtKB-KW"/>
</dbReference>
<reference evidence="3" key="1">
    <citation type="journal article" date="2015" name="Genome Announc.">
        <title>Draft Genome Sequence of the Pathogenic Filamentous Fungus Aspergillus udagawae Strain IFM 46973T.</title>
        <authorList>
            <person name="Kusuya Y."/>
            <person name="Takahashi-Nakaguchi A."/>
            <person name="Takahashi H."/>
            <person name="Yaguchi T."/>
        </authorList>
    </citation>
    <scope>NUCLEOTIDE SEQUENCE</scope>
    <source>
        <strain evidence="3">IFM 46973</strain>
    </source>
</reference>
<dbReference type="Pfam" id="PF00012">
    <property type="entry name" value="HSP70"/>
    <property type="match status" value="1"/>
</dbReference>
<protein>
    <recommendedName>
        <fullName evidence="5">Actin-like ATPase domain-containing protein</fullName>
    </recommendedName>
</protein>
<dbReference type="InterPro" id="IPR013126">
    <property type="entry name" value="Hsp_70_fam"/>
</dbReference>
<organism evidence="3 4">
    <name type="scientific">Aspergillus udagawae</name>
    <dbReference type="NCBI Taxonomy" id="91492"/>
    <lineage>
        <taxon>Eukaryota</taxon>
        <taxon>Fungi</taxon>
        <taxon>Dikarya</taxon>
        <taxon>Ascomycota</taxon>
        <taxon>Pezizomycotina</taxon>
        <taxon>Eurotiomycetes</taxon>
        <taxon>Eurotiomycetidae</taxon>
        <taxon>Eurotiales</taxon>
        <taxon>Aspergillaceae</taxon>
        <taxon>Aspergillus</taxon>
        <taxon>Aspergillus subgen. Fumigati</taxon>
    </lineage>
</organism>
<comment type="caution">
    <text evidence="3">The sequence shown here is derived from an EMBL/GenBank/DDBJ whole genome shotgun (WGS) entry which is preliminary data.</text>
</comment>
<reference evidence="3" key="2">
    <citation type="submission" date="2021-01" db="EMBL/GenBank/DDBJ databases">
        <title>Pan-genome distribution and transcriptional activeness of fungal secondary metabolism genes in Aspergillus section Fumigati.</title>
        <authorList>
            <person name="Takahashi H."/>
            <person name="Umemura M."/>
            <person name="Ninomiya A."/>
            <person name="Kusuya Y."/>
            <person name="Urayama S."/>
            <person name="Shimizu M."/>
            <person name="Watanabe A."/>
            <person name="Kamei K."/>
            <person name="Yaguchi T."/>
            <person name="Hagiwara D."/>
        </authorList>
    </citation>
    <scope>NUCLEOTIDE SEQUENCE</scope>
    <source>
        <strain evidence="3">IFM 46973</strain>
    </source>
</reference>
<dbReference type="RefSeq" id="XP_043147773.1">
    <property type="nucleotide sequence ID" value="XM_043291838.1"/>
</dbReference>
<dbReference type="PANTHER" id="PTHR42749">
    <property type="entry name" value="CELL SHAPE-DETERMINING PROTEIN MREB"/>
    <property type="match status" value="1"/>
</dbReference>
<dbReference type="GO" id="GO:0140662">
    <property type="term" value="F:ATP-dependent protein folding chaperone"/>
    <property type="evidence" value="ECO:0007669"/>
    <property type="project" value="InterPro"/>
</dbReference>
<evidence type="ECO:0000256" key="2">
    <source>
        <dbReference type="ARBA" id="ARBA00022840"/>
    </source>
</evidence>
<gene>
    <name evidence="3" type="ORF">Aud_006941</name>
</gene>
<keyword evidence="1" id="KW-0547">Nucleotide-binding</keyword>
<dbReference type="CDD" id="cd10170">
    <property type="entry name" value="ASKHA_NBD_HSP70"/>
    <property type="match status" value="1"/>
</dbReference>
<proteinExistence type="predicted"/>
<sequence length="627" mass="69297">MSYDSAVFSKLRSLALDSKHKIIVGVDYGTTFTGASYVSSRGSGLSDIILISTWPGPSRDTETVFKAPSRIAYAAENSRVTTNRWGYQVEPGMLSYSWTKLLLDQGTPLTQYDDSTLETASQTGILKLPEGKAAVDVVADYLSEVYQHILKTISKNITEADLHITPLEFWFTVPAIWSDRALDATRTAAQRAGFGESSLRPMDQIFLISEPEAAAVTALKKYTTSSMGGNVKAGDGVLVCDCGGGTVDITTYLVLEVFPTLKFEELCTGIGGKCGSTAVDRNFYKLMSDRFGDAFDNLPTKRKSPGSEFMKKFEIIKRDFGNSDEETTFELPLNMNVANPDPEFFDEEERLVLLSSADLHSIFDPVIEKIVSLVRQQIADATKETGKDIINRIVLVGGFGDSEYLRKAFRSSFGSTGKITITVPDSPQAAIVQGAALRGLEGLQSTTKRCRRHYGFMWGIPFRAGIDSELNAYYDSYTGNKMVSGIMKWMIAKGATYTSNYTNTVSVYWPHDENSTLRKFDTFYACDQEEAPERREDKGGSHRFPKRILPSNVSTAVYTVGDIVVDFSNVDLATFPSKVIKDERVYKLDYELKVTVGAREGVLKFEALSQGQTIGQTSINFSAAKYY</sequence>
<evidence type="ECO:0000313" key="3">
    <source>
        <dbReference type="EMBL" id="GIC90507.1"/>
    </source>
</evidence>
<dbReference type="Proteomes" id="UP000036893">
    <property type="component" value="Unassembled WGS sequence"/>
</dbReference>
<dbReference type="AlphaFoldDB" id="A0A8E0UYH7"/>
<dbReference type="Gene3D" id="3.30.420.40">
    <property type="match status" value="2"/>
</dbReference>
<name>A0A8E0UYH7_9EURO</name>
<dbReference type="GeneID" id="66994418"/>
<dbReference type="SUPFAM" id="SSF53067">
    <property type="entry name" value="Actin-like ATPase domain"/>
    <property type="match status" value="2"/>
</dbReference>
<accession>A0A8E0UYH7</accession>